<comment type="caution">
    <text evidence="2">The sequence shown here is derived from an EMBL/GenBank/DDBJ whole genome shotgun (WGS) entry which is preliminary data.</text>
</comment>
<evidence type="ECO:0000313" key="3">
    <source>
        <dbReference type="Proteomes" id="UP000824782"/>
    </source>
</evidence>
<reference evidence="2" key="1">
    <citation type="thesis" date="2020" institute="ProQuest LLC" country="789 East Eisenhower Parkway, Ann Arbor, MI, USA">
        <title>Comparative Genomics and Chromosome Evolution.</title>
        <authorList>
            <person name="Mudd A.B."/>
        </authorList>
    </citation>
    <scope>NUCLEOTIDE SEQUENCE</scope>
    <source>
        <strain evidence="2">237g6f4</strain>
        <tissue evidence="2">Blood</tissue>
    </source>
</reference>
<keyword evidence="3" id="KW-1185">Reference proteome</keyword>
<keyword evidence="1" id="KW-0472">Membrane</keyword>
<name>A0AAV6YGS8_ENGPU</name>
<feature type="transmembrane region" description="Helical" evidence="1">
    <location>
        <begin position="31"/>
        <end position="51"/>
    </location>
</feature>
<sequence length="95" mass="10785">MTISSVTAAFGYHISVEIYKWIKYVSGNKPCLIMSYYTLCIAVRNVLRLFFSVQLVGAHIPAISALCACAIGYSIKREIDPRSAYRWSHHQEQQV</sequence>
<evidence type="ECO:0000256" key="1">
    <source>
        <dbReference type="SAM" id="Phobius"/>
    </source>
</evidence>
<protein>
    <submittedName>
        <fullName evidence="2">Uncharacterized protein</fullName>
    </submittedName>
</protein>
<dbReference type="Proteomes" id="UP000824782">
    <property type="component" value="Unassembled WGS sequence"/>
</dbReference>
<dbReference type="EMBL" id="WNYA01054285">
    <property type="protein sequence ID" value="KAG8535901.1"/>
    <property type="molecule type" value="Genomic_DNA"/>
</dbReference>
<feature type="transmembrane region" description="Helical" evidence="1">
    <location>
        <begin position="57"/>
        <end position="75"/>
    </location>
</feature>
<proteinExistence type="predicted"/>
<keyword evidence="1" id="KW-0812">Transmembrane</keyword>
<evidence type="ECO:0000313" key="2">
    <source>
        <dbReference type="EMBL" id="KAG8535901.1"/>
    </source>
</evidence>
<dbReference type="AlphaFoldDB" id="A0AAV6YGS8"/>
<gene>
    <name evidence="2" type="ORF">GDO81_027507</name>
</gene>
<organism evidence="2 3">
    <name type="scientific">Engystomops pustulosus</name>
    <name type="common">Tungara frog</name>
    <name type="synonym">Physalaemus pustulosus</name>
    <dbReference type="NCBI Taxonomy" id="76066"/>
    <lineage>
        <taxon>Eukaryota</taxon>
        <taxon>Metazoa</taxon>
        <taxon>Chordata</taxon>
        <taxon>Craniata</taxon>
        <taxon>Vertebrata</taxon>
        <taxon>Euteleostomi</taxon>
        <taxon>Amphibia</taxon>
        <taxon>Batrachia</taxon>
        <taxon>Anura</taxon>
        <taxon>Neobatrachia</taxon>
        <taxon>Hyloidea</taxon>
        <taxon>Leptodactylidae</taxon>
        <taxon>Leiuperinae</taxon>
        <taxon>Engystomops</taxon>
    </lineage>
</organism>
<accession>A0AAV6YGS8</accession>
<keyword evidence="1" id="KW-1133">Transmembrane helix</keyword>